<organism evidence="2 3">
    <name type="scientific">Klebsiella pneumoniae</name>
    <dbReference type="NCBI Taxonomy" id="573"/>
    <lineage>
        <taxon>Bacteria</taxon>
        <taxon>Pseudomonadati</taxon>
        <taxon>Pseudomonadota</taxon>
        <taxon>Gammaproteobacteria</taxon>
        <taxon>Enterobacterales</taxon>
        <taxon>Enterobacteriaceae</taxon>
        <taxon>Klebsiella/Raoultella group</taxon>
        <taxon>Klebsiella</taxon>
        <taxon>Klebsiella pneumoniae complex</taxon>
    </lineage>
</organism>
<name>A0AAX2B5Q2_KLEPN</name>
<evidence type="ECO:0000313" key="3">
    <source>
        <dbReference type="Proteomes" id="UP000077826"/>
    </source>
</evidence>
<dbReference type="AlphaFoldDB" id="A0AAX2B5Q2"/>
<dbReference type="InterPro" id="IPR046203">
    <property type="entry name" value="DUF6236"/>
</dbReference>
<dbReference type="Pfam" id="PF19749">
    <property type="entry name" value="DUF6236"/>
    <property type="match status" value="1"/>
</dbReference>
<evidence type="ECO:0000256" key="1">
    <source>
        <dbReference type="SAM" id="Coils"/>
    </source>
</evidence>
<keyword evidence="1" id="KW-0175">Coiled coil</keyword>
<sequence length="283" mass="31952">MENKIIVFPEMQINTINKTAMLRSDIDKRKLIRTVLFWDKIIIPCNTNIFVINLDHIPEIVTLRAEKILEEPKIQVSGDGELTSVLYGMYMWYIMQMMKSNDANYSTYELEKMIISDHDQVSPSGGELLTFTNAFPEPDVSTEINDILEFKLKRKDQLNLLMAHLNSLELRVLKAENKHTELNKAINEIDIACADVIRLYKEKGIKFNISNAKFNFSMKEIIEVTGATYAGSVIAGLPQTAAVLASLSAGIASVVEIKDAISFKKIDKTNPFNYAGEISKHLC</sequence>
<feature type="coiled-coil region" evidence="1">
    <location>
        <begin position="158"/>
        <end position="185"/>
    </location>
</feature>
<comment type="caution">
    <text evidence="2">The sequence shown here is derived from an EMBL/GenBank/DDBJ whole genome shotgun (WGS) entry which is preliminary data.</text>
</comment>
<dbReference type="EMBL" id="FLDK01000003">
    <property type="protein sequence ID" value="SAS87698.1"/>
    <property type="molecule type" value="Genomic_DNA"/>
</dbReference>
<reference evidence="2 3" key="1">
    <citation type="submission" date="2016-04" db="EMBL/GenBank/DDBJ databases">
        <authorList>
            <consortium name="Pathogen Informatics"/>
        </authorList>
    </citation>
    <scope>NUCLEOTIDE SEQUENCE [LARGE SCALE GENOMIC DNA]</scope>
    <source>
        <strain evidence="3">k480</strain>
    </source>
</reference>
<accession>A0AAX2B5Q2</accession>
<protein>
    <submittedName>
        <fullName evidence="2">Uncharacterized protein</fullName>
    </submittedName>
</protein>
<dbReference type="RefSeq" id="WP_142793854.1">
    <property type="nucleotide sequence ID" value="NZ_BFEB01000204.1"/>
</dbReference>
<dbReference type="Proteomes" id="UP000077826">
    <property type="component" value="Unassembled WGS sequence"/>
</dbReference>
<gene>
    <name evidence="2" type="ORF">SAMEA2273558_01508</name>
</gene>
<evidence type="ECO:0000313" key="2">
    <source>
        <dbReference type="EMBL" id="SAS87698.1"/>
    </source>
</evidence>
<proteinExistence type="predicted"/>